<dbReference type="InterPro" id="IPR010979">
    <property type="entry name" value="Ribosomal_uS13-like_H2TH"/>
</dbReference>
<evidence type="ECO:0000313" key="11">
    <source>
        <dbReference type="EMBL" id="GAA3956606.1"/>
    </source>
</evidence>
<evidence type="ECO:0000256" key="6">
    <source>
        <dbReference type="ARBA" id="ARBA00023204"/>
    </source>
</evidence>
<dbReference type="InterPro" id="IPR012319">
    <property type="entry name" value="FPG_cat"/>
</dbReference>
<dbReference type="Pfam" id="PF06831">
    <property type="entry name" value="H2TH"/>
    <property type="match status" value="1"/>
</dbReference>
<dbReference type="Pfam" id="PF01149">
    <property type="entry name" value="Fapy_DNA_glyco"/>
    <property type="match status" value="1"/>
</dbReference>
<keyword evidence="12" id="KW-1185">Reference proteome</keyword>
<feature type="domain" description="Formamidopyrimidine-DNA glycosylase catalytic" evidence="10">
    <location>
        <begin position="2"/>
        <end position="114"/>
    </location>
</feature>
<organism evidence="11 12">
    <name type="scientific">Pedobacter ginsengiterrae</name>
    <dbReference type="NCBI Taxonomy" id="871696"/>
    <lineage>
        <taxon>Bacteria</taxon>
        <taxon>Pseudomonadati</taxon>
        <taxon>Bacteroidota</taxon>
        <taxon>Sphingobacteriia</taxon>
        <taxon>Sphingobacteriales</taxon>
        <taxon>Sphingobacteriaceae</taxon>
        <taxon>Pedobacter</taxon>
    </lineage>
</organism>
<dbReference type="SMART" id="SM00898">
    <property type="entry name" value="Fapy_DNA_glyco"/>
    <property type="match status" value="1"/>
</dbReference>
<dbReference type="Proteomes" id="UP001501081">
    <property type="component" value="Unassembled WGS sequence"/>
</dbReference>
<dbReference type="SMART" id="SM01232">
    <property type="entry name" value="H2TH"/>
    <property type="match status" value="1"/>
</dbReference>
<comment type="catalytic activity">
    <reaction evidence="1">
        <text>Hydrolysis of DNA containing ring-opened 7-methylguanine residues, releasing 2,6-diamino-4-hydroxy-5-(N-methyl)formamidopyrimidine.</text>
        <dbReference type="EC" id="3.2.2.23"/>
    </reaction>
</comment>
<dbReference type="Gene3D" id="3.20.190.10">
    <property type="entry name" value="MutM-like, N-terminal"/>
    <property type="match status" value="1"/>
</dbReference>
<dbReference type="Gene3D" id="1.10.8.50">
    <property type="match status" value="1"/>
</dbReference>
<keyword evidence="6" id="KW-0234">DNA repair</keyword>
<dbReference type="EMBL" id="BAABAK010000003">
    <property type="protein sequence ID" value="GAA3956606.1"/>
    <property type="molecule type" value="Genomic_DNA"/>
</dbReference>
<dbReference type="RefSeq" id="WP_344765178.1">
    <property type="nucleotide sequence ID" value="NZ_BAABAK010000003.1"/>
</dbReference>
<comment type="caution">
    <text evidence="11">The sequence shown here is derived from an EMBL/GenBank/DDBJ whole genome shotgun (WGS) entry which is preliminary data.</text>
</comment>
<evidence type="ECO:0000256" key="4">
    <source>
        <dbReference type="ARBA" id="ARBA00022801"/>
    </source>
</evidence>
<keyword evidence="9" id="KW-0326">Glycosidase</keyword>
<evidence type="ECO:0000256" key="9">
    <source>
        <dbReference type="ARBA" id="ARBA00023295"/>
    </source>
</evidence>
<dbReference type="PANTHER" id="PTHR22993">
    <property type="entry name" value="FORMAMIDOPYRIMIDINE-DNA GLYCOSYLASE"/>
    <property type="match status" value="1"/>
</dbReference>
<keyword evidence="7" id="KW-0456">Lyase</keyword>
<keyword evidence="4" id="KW-0378">Hydrolase</keyword>
<name>A0ABP7NYC7_9SPHI</name>
<evidence type="ECO:0000313" key="12">
    <source>
        <dbReference type="Proteomes" id="UP001501081"/>
    </source>
</evidence>
<keyword evidence="3" id="KW-0227">DNA damage</keyword>
<dbReference type="InterPro" id="IPR035937">
    <property type="entry name" value="FPG_N"/>
</dbReference>
<dbReference type="SUPFAM" id="SSF81624">
    <property type="entry name" value="N-terminal domain of MutM-like DNA repair proteins"/>
    <property type="match status" value="1"/>
</dbReference>
<evidence type="ECO:0000256" key="8">
    <source>
        <dbReference type="ARBA" id="ARBA00023268"/>
    </source>
</evidence>
<evidence type="ECO:0000256" key="7">
    <source>
        <dbReference type="ARBA" id="ARBA00023239"/>
    </source>
</evidence>
<keyword evidence="8" id="KW-0511">Multifunctional enzyme</keyword>
<dbReference type="InterPro" id="IPR015886">
    <property type="entry name" value="H2TH_FPG"/>
</dbReference>
<evidence type="ECO:0000256" key="3">
    <source>
        <dbReference type="ARBA" id="ARBA00022763"/>
    </source>
</evidence>
<evidence type="ECO:0000259" key="10">
    <source>
        <dbReference type="PROSITE" id="PS51068"/>
    </source>
</evidence>
<evidence type="ECO:0000256" key="5">
    <source>
        <dbReference type="ARBA" id="ARBA00023125"/>
    </source>
</evidence>
<evidence type="ECO:0000256" key="1">
    <source>
        <dbReference type="ARBA" id="ARBA00001668"/>
    </source>
</evidence>
<dbReference type="PROSITE" id="PS51068">
    <property type="entry name" value="FPG_CAT"/>
    <property type="match status" value="1"/>
</dbReference>
<keyword evidence="5" id="KW-0238">DNA-binding</keyword>
<accession>A0ABP7NYC7</accession>
<comment type="similarity">
    <text evidence="2">Belongs to the FPG family.</text>
</comment>
<dbReference type="SUPFAM" id="SSF46946">
    <property type="entry name" value="S13-like H2TH domain"/>
    <property type="match status" value="1"/>
</dbReference>
<protein>
    <recommendedName>
        <fullName evidence="10">Formamidopyrimidine-DNA glycosylase catalytic domain-containing protein</fullName>
    </recommendedName>
</protein>
<dbReference type="PANTHER" id="PTHR22993:SF9">
    <property type="entry name" value="FORMAMIDOPYRIMIDINE-DNA GLYCOSYLASE"/>
    <property type="match status" value="1"/>
</dbReference>
<reference evidence="12" key="1">
    <citation type="journal article" date="2019" name="Int. J. Syst. Evol. Microbiol.">
        <title>The Global Catalogue of Microorganisms (GCM) 10K type strain sequencing project: providing services to taxonomists for standard genome sequencing and annotation.</title>
        <authorList>
            <consortium name="The Broad Institute Genomics Platform"/>
            <consortium name="The Broad Institute Genome Sequencing Center for Infectious Disease"/>
            <person name="Wu L."/>
            <person name="Ma J."/>
        </authorList>
    </citation>
    <scope>NUCLEOTIDE SEQUENCE [LARGE SCALE GENOMIC DNA]</scope>
    <source>
        <strain evidence="12">JCM 17338</strain>
    </source>
</reference>
<proteinExistence type="inferred from homology"/>
<sequence>MAELPDLSVFAGILNKRFKGRILRKIEIKHSGKLNLSTKELEENLLNHRLLTVARSGKTLQFDFGKDKILGLHLMLRGELKSISEQEPIPKYTIFAFHFSGGQGFAVTDTLKQAAPTLNPPENNVPDALDITRNEFFDLLKRRKKTIKEVLMDQKALRGIGNSYGDEILWHAKISPFSVSRKIPETAALRLYKSITKVLNQAIEDIKKENGDELTGELRDFLKIHGAHLKLSPTGEKIKSEKIGGRLAYFTDEQQLFI</sequence>
<gene>
    <name evidence="11" type="ORF">GCM10022246_08180</name>
</gene>
<evidence type="ECO:0000256" key="2">
    <source>
        <dbReference type="ARBA" id="ARBA00009409"/>
    </source>
</evidence>